<proteinExistence type="predicted"/>
<organism evidence="1 2">
    <name type="scientific">Bacillus infantis</name>
    <dbReference type="NCBI Taxonomy" id="324767"/>
    <lineage>
        <taxon>Bacteria</taxon>
        <taxon>Bacillati</taxon>
        <taxon>Bacillota</taxon>
        <taxon>Bacilli</taxon>
        <taxon>Bacillales</taxon>
        <taxon>Bacillaceae</taxon>
        <taxon>Bacillus</taxon>
    </lineage>
</organism>
<dbReference type="RefSeq" id="WP_148973323.1">
    <property type="nucleotide sequence ID" value="NZ_JBNIKT010000005.1"/>
</dbReference>
<dbReference type="Proteomes" id="UP000322139">
    <property type="component" value="Unassembled WGS sequence"/>
</dbReference>
<comment type="caution">
    <text evidence="1">The sequence shown here is derived from an EMBL/GenBank/DDBJ whole genome shotgun (WGS) entry which is preliminary data.</text>
</comment>
<sequence>MDEFNFSKLFANAESFFHKKGQREIQYPKGSPINKVHRSSQIVGNSHNMQQVLSKYLGIKK</sequence>
<dbReference type="AlphaFoldDB" id="A0A5D4RI11"/>
<protein>
    <submittedName>
        <fullName evidence="1">Uncharacterized protein</fullName>
    </submittedName>
</protein>
<gene>
    <name evidence="1" type="ORF">FZD51_02465</name>
</gene>
<evidence type="ECO:0000313" key="1">
    <source>
        <dbReference type="EMBL" id="TYS50927.1"/>
    </source>
</evidence>
<reference evidence="1 2" key="1">
    <citation type="submission" date="2019-08" db="EMBL/GenBank/DDBJ databases">
        <title>Bacillus genomes from the desert of Cuatro Cienegas, Coahuila.</title>
        <authorList>
            <person name="Olmedo-Alvarez G."/>
        </authorList>
    </citation>
    <scope>NUCLEOTIDE SEQUENCE [LARGE SCALE GENOMIC DNA]</scope>
    <source>
        <strain evidence="1 2">CH446_14T</strain>
    </source>
</reference>
<accession>A0A5D4RI11</accession>
<name>A0A5D4RI11_9BACI</name>
<evidence type="ECO:0000313" key="2">
    <source>
        <dbReference type="Proteomes" id="UP000322139"/>
    </source>
</evidence>
<dbReference type="EMBL" id="VTER01000002">
    <property type="protein sequence ID" value="TYS50927.1"/>
    <property type="molecule type" value="Genomic_DNA"/>
</dbReference>